<dbReference type="InterPro" id="IPR015421">
    <property type="entry name" value="PyrdxlP-dep_Trfase_major"/>
</dbReference>
<dbReference type="PANTHER" id="PTHR11986">
    <property type="entry name" value="AMINOTRANSFERASE CLASS III"/>
    <property type="match status" value="1"/>
</dbReference>
<dbReference type="EC" id="2.6.1.11" evidence="4"/>
<dbReference type="PANTHER" id="PTHR11986:SF113">
    <property type="entry name" value="SUCCINYLORNITHINE TRANSAMINASE"/>
    <property type="match status" value="1"/>
</dbReference>
<dbReference type="InterPro" id="IPR015422">
    <property type="entry name" value="PyrdxlP-dep_Trfase_small"/>
</dbReference>
<evidence type="ECO:0000256" key="2">
    <source>
        <dbReference type="ARBA" id="ARBA00022679"/>
    </source>
</evidence>
<dbReference type="InterPro" id="IPR015424">
    <property type="entry name" value="PyrdxlP-dep_Trfase"/>
</dbReference>
<keyword evidence="4" id="KW-0963">Cytoplasm</keyword>
<dbReference type="NCBIfam" id="TIGR00707">
    <property type="entry name" value="argD"/>
    <property type="match status" value="1"/>
</dbReference>
<comment type="similarity">
    <text evidence="4">Belongs to the class-III pyridoxal-phosphate-dependent aminotransferase family. ArgD subfamily.</text>
</comment>
<comment type="miscellaneous">
    <text evidence="4">May also have succinyldiaminopimelate aminotransferase activity, thus carrying out the corresponding step in lysine biosynthesis.</text>
</comment>
<organism evidence="5 6">
    <name type="scientific">Henriciella pelagia</name>
    <dbReference type="NCBI Taxonomy" id="1977912"/>
    <lineage>
        <taxon>Bacteria</taxon>
        <taxon>Pseudomonadati</taxon>
        <taxon>Pseudomonadota</taxon>
        <taxon>Alphaproteobacteria</taxon>
        <taxon>Hyphomonadales</taxon>
        <taxon>Hyphomonadaceae</taxon>
        <taxon>Henriciella</taxon>
    </lineage>
</organism>
<feature type="modified residue" description="N6-(pyridoxal phosphate)lysine" evidence="4">
    <location>
        <position position="256"/>
    </location>
</feature>
<dbReference type="GO" id="GO:0008483">
    <property type="term" value="F:transaminase activity"/>
    <property type="evidence" value="ECO:0007669"/>
    <property type="project" value="UniProtKB-KW"/>
</dbReference>
<dbReference type="CDD" id="cd00610">
    <property type="entry name" value="OAT_like"/>
    <property type="match status" value="1"/>
</dbReference>
<feature type="binding site" evidence="4">
    <location>
        <begin position="108"/>
        <end position="109"/>
    </location>
    <ligand>
        <name>pyridoxal 5'-phosphate</name>
        <dbReference type="ChEBI" id="CHEBI:597326"/>
    </ligand>
</feature>
<dbReference type="InterPro" id="IPR050103">
    <property type="entry name" value="Class-III_PLP-dep_AT"/>
</dbReference>
<dbReference type="Gene3D" id="3.90.1150.10">
    <property type="entry name" value="Aspartate Aminotransferase, domain 1"/>
    <property type="match status" value="1"/>
</dbReference>
<dbReference type="HAMAP" id="MF_01107">
    <property type="entry name" value="ArgD_aminotrans_3"/>
    <property type="match status" value="1"/>
</dbReference>
<proteinExistence type="inferred from homology"/>
<dbReference type="SUPFAM" id="SSF53383">
    <property type="entry name" value="PLP-dependent transferases"/>
    <property type="match status" value="1"/>
</dbReference>
<comment type="pathway">
    <text evidence="4">Amino-acid biosynthesis; L-arginine biosynthesis; N(2)-acetyl-L-ornithine from L-glutamate: step 4/4.</text>
</comment>
<keyword evidence="3 4" id="KW-0663">Pyridoxal phosphate</keyword>
<name>A0ABQ1J2P8_9PROT</name>
<comment type="catalytic activity">
    <reaction evidence="4">
        <text>N(2)-acetyl-L-ornithine + 2-oxoglutarate = N-acetyl-L-glutamate 5-semialdehyde + L-glutamate</text>
        <dbReference type="Rhea" id="RHEA:18049"/>
        <dbReference type="ChEBI" id="CHEBI:16810"/>
        <dbReference type="ChEBI" id="CHEBI:29123"/>
        <dbReference type="ChEBI" id="CHEBI:29985"/>
        <dbReference type="ChEBI" id="CHEBI:57805"/>
        <dbReference type="EC" id="2.6.1.11"/>
    </reaction>
</comment>
<comment type="caution">
    <text evidence="5">The sequence shown here is derived from an EMBL/GenBank/DDBJ whole genome shotgun (WGS) entry which is preliminary data.</text>
</comment>
<dbReference type="InterPro" id="IPR004636">
    <property type="entry name" value="AcOrn/SuccOrn_fam"/>
</dbReference>
<dbReference type="Gene3D" id="3.40.640.10">
    <property type="entry name" value="Type I PLP-dependent aspartate aminotransferase-like (Major domain)"/>
    <property type="match status" value="1"/>
</dbReference>
<comment type="subunit">
    <text evidence="4">Homodimer.</text>
</comment>
<evidence type="ECO:0000313" key="5">
    <source>
        <dbReference type="EMBL" id="GGB56495.1"/>
    </source>
</evidence>
<keyword evidence="4" id="KW-0028">Amino-acid biosynthesis</keyword>
<evidence type="ECO:0000256" key="4">
    <source>
        <dbReference type="HAMAP-Rule" id="MF_01107"/>
    </source>
</evidence>
<keyword evidence="1 4" id="KW-0032">Aminotransferase</keyword>
<sequence>MFNALEPIQMSDPRAHIMPVYAPPEEAFVRGEGVRLYTEGGEEYLDFIAGIAVNALGHAHPQLVAALQEQAGKLWHLSNMFRVKAGEELADKMCARTFADRVFFTNSGTEAVECALKAARKYHWSKGNDDRIEFVTFTGAFHGRSLGAINAGGNPKYLEGFGPAIPGFNQIEWGDHDALKAAVTDKTCAVFVEPVQGEGGVRSMPEQCLTGLRELCDETGTLLIYDEVQCGMGRTGKLFAHEWAENAAPDIMCVAKGVGGGFPFGACLMTEEVGLPMQPGSHGSTYGGNPLAMAVGNVVWDIISDEAFLAEVRRVSGTVAQGLKSLADSHADKVNGVTGKGLLTGLELKAAPKPVQQACRDKNLLVGVAGNNVLRLAPPLVITDEDVRQAVSVMDEALSEWELEG</sequence>
<feature type="binding site" evidence="4">
    <location>
        <position position="284"/>
    </location>
    <ligand>
        <name>N(2)-acetyl-L-ornithine</name>
        <dbReference type="ChEBI" id="CHEBI:57805"/>
    </ligand>
</feature>
<keyword evidence="6" id="KW-1185">Reference proteome</keyword>
<comment type="cofactor">
    <cofactor evidence="4">
        <name>pyridoxal 5'-phosphate</name>
        <dbReference type="ChEBI" id="CHEBI:597326"/>
    </cofactor>
    <text evidence="4">Binds 1 pyridoxal phosphate per subunit.</text>
</comment>
<keyword evidence="4" id="KW-0055">Arginine biosynthesis</keyword>
<dbReference type="PIRSF" id="PIRSF000521">
    <property type="entry name" value="Transaminase_4ab_Lys_Orn"/>
    <property type="match status" value="1"/>
</dbReference>
<dbReference type="NCBIfam" id="NF002325">
    <property type="entry name" value="PRK01278.1"/>
    <property type="match status" value="1"/>
</dbReference>
<feature type="binding site" evidence="4">
    <location>
        <position position="141"/>
    </location>
    <ligand>
        <name>pyridoxal 5'-phosphate</name>
        <dbReference type="ChEBI" id="CHEBI:597326"/>
    </ligand>
</feature>
<dbReference type="InterPro" id="IPR005814">
    <property type="entry name" value="Aminotrans_3"/>
</dbReference>
<feature type="binding site" evidence="4">
    <location>
        <begin position="226"/>
        <end position="229"/>
    </location>
    <ligand>
        <name>pyridoxal 5'-phosphate</name>
        <dbReference type="ChEBI" id="CHEBI:597326"/>
    </ligand>
</feature>
<feature type="binding site" evidence="4">
    <location>
        <position position="144"/>
    </location>
    <ligand>
        <name>N(2)-acetyl-L-ornithine</name>
        <dbReference type="ChEBI" id="CHEBI:57805"/>
    </ligand>
</feature>
<gene>
    <name evidence="5" type="primary">argD2</name>
    <name evidence="4" type="synonym">argD</name>
    <name evidence="5" type="ORF">GCM10011503_01030</name>
</gene>
<keyword evidence="2 4" id="KW-0808">Transferase</keyword>
<dbReference type="EMBL" id="BMKF01000001">
    <property type="protein sequence ID" value="GGB56495.1"/>
    <property type="molecule type" value="Genomic_DNA"/>
</dbReference>
<evidence type="ECO:0000256" key="1">
    <source>
        <dbReference type="ARBA" id="ARBA00022576"/>
    </source>
</evidence>
<reference evidence="6" key="1">
    <citation type="journal article" date="2019" name="Int. J. Syst. Evol. Microbiol.">
        <title>The Global Catalogue of Microorganisms (GCM) 10K type strain sequencing project: providing services to taxonomists for standard genome sequencing and annotation.</title>
        <authorList>
            <consortium name="The Broad Institute Genomics Platform"/>
            <consortium name="The Broad Institute Genome Sequencing Center for Infectious Disease"/>
            <person name="Wu L."/>
            <person name="Ma J."/>
        </authorList>
    </citation>
    <scope>NUCLEOTIDE SEQUENCE [LARGE SCALE GENOMIC DNA]</scope>
    <source>
        <strain evidence="6">CGMCC 1.15928</strain>
    </source>
</reference>
<dbReference type="InterPro" id="IPR049704">
    <property type="entry name" value="Aminotrans_3_PPA_site"/>
</dbReference>
<evidence type="ECO:0000313" key="6">
    <source>
        <dbReference type="Proteomes" id="UP000628854"/>
    </source>
</evidence>
<accession>A0ABQ1J2P8</accession>
<comment type="subcellular location">
    <subcellularLocation>
        <location evidence="4">Cytoplasm</location>
    </subcellularLocation>
</comment>
<dbReference type="Pfam" id="PF00202">
    <property type="entry name" value="Aminotran_3"/>
    <property type="match status" value="1"/>
</dbReference>
<dbReference type="PROSITE" id="PS00600">
    <property type="entry name" value="AA_TRANSFER_CLASS_3"/>
    <property type="match status" value="1"/>
</dbReference>
<dbReference type="Proteomes" id="UP000628854">
    <property type="component" value="Unassembled WGS sequence"/>
</dbReference>
<protein>
    <recommendedName>
        <fullName evidence="4">Acetylornithine aminotransferase</fullName>
        <shortName evidence="4">ACOAT</shortName>
        <ecNumber evidence="4">2.6.1.11</ecNumber>
    </recommendedName>
</protein>
<evidence type="ECO:0000256" key="3">
    <source>
        <dbReference type="ARBA" id="ARBA00022898"/>
    </source>
</evidence>
<feature type="binding site" evidence="4">
    <location>
        <position position="285"/>
    </location>
    <ligand>
        <name>pyridoxal 5'-phosphate</name>
        <dbReference type="ChEBI" id="CHEBI:597326"/>
    </ligand>
</feature>